<evidence type="ECO:0000313" key="3">
    <source>
        <dbReference type="EMBL" id="GMA87108.1"/>
    </source>
</evidence>
<keyword evidence="4" id="KW-1185">Reference proteome</keyword>
<feature type="domain" description="SF4 helicase" evidence="2">
    <location>
        <begin position="1"/>
        <end position="164"/>
    </location>
</feature>
<dbReference type="Gene3D" id="3.40.50.300">
    <property type="entry name" value="P-loop containing nucleotide triphosphate hydrolases"/>
    <property type="match status" value="1"/>
</dbReference>
<organism evidence="3 4">
    <name type="scientific">Angustibacter aerolatus</name>
    <dbReference type="NCBI Taxonomy" id="1162965"/>
    <lineage>
        <taxon>Bacteria</taxon>
        <taxon>Bacillati</taxon>
        <taxon>Actinomycetota</taxon>
        <taxon>Actinomycetes</taxon>
        <taxon>Kineosporiales</taxon>
        <taxon>Kineosporiaceae</taxon>
    </lineage>
</organism>
<evidence type="ECO:0000259" key="2">
    <source>
        <dbReference type="PROSITE" id="PS51199"/>
    </source>
</evidence>
<feature type="compositionally biased region" description="Low complexity" evidence="1">
    <location>
        <begin position="70"/>
        <end position="81"/>
    </location>
</feature>
<sequence length="164" mass="18408">MGELSDAPLFIDDSPNMSLMEIRAKCRRLKQRHDLGSSSSTTSRLMSSGKKVESRQQEVAEFSRAIACSPRSSRCRSSPSRRLNRGSEQRTDKRPQMSDLRESGSIEQDADMVILLHREDAYEKESPRAGEADFIVAKHRNGPTDTIVVAFQGHYSRFVDMAAS</sequence>
<gene>
    <name evidence="3" type="ORF">GCM10025868_23580</name>
</gene>
<dbReference type="Proteomes" id="UP001157017">
    <property type="component" value="Unassembled WGS sequence"/>
</dbReference>
<comment type="caution">
    <text evidence="3">The sequence shown here is derived from an EMBL/GenBank/DDBJ whole genome shotgun (WGS) entry which is preliminary data.</text>
</comment>
<feature type="compositionally biased region" description="Low complexity" evidence="1">
    <location>
        <begin position="36"/>
        <end position="49"/>
    </location>
</feature>
<dbReference type="EMBL" id="BSUZ01000001">
    <property type="protein sequence ID" value="GMA87108.1"/>
    <property type="molecule type" value="Genomic_DNA"/>
</dbReference>
<proteinExistence type="predicted"/>
<dbReference type="PANTHER" id="PTHR30153">
    <property type="entry name" value="REPLICATIVE DNA HELICASE DNAB"/>
    <property type="match status" value="1"/>
</dbReference>
<dbReference type="Pfam" id="PF03796">
    <property type="entry name" value="DnaB_C"/>
    <property type="match status" value="1"/>
</dbReference>
<name>A0ABQ6JI87_9ACTN</name>
<dbReference type="PROSITE" id="PS51199">
    <property type="entry name" value="SF4_HELICASE"/>
    <property type="match status" value="1"/>
</dbReference>
<protein>
    <recommendedName>
        <fullName evidence="2">SF4 helicase domain-containing protein</fullName>
    </recommendedName>
</protein>
<feature type="region of interest" description="Disordered" evidence="1">
    <location>
        <begin position="70"/>
        <end position="108"/>
    </location>
</feature>
<feature type="region of interest" description="Disordered" evidence="1">
    <location>
        <begin position="30"/>
        <end position="56"/>
    </location>
</feature>
<reference evidence="4" key="1">
    <citation type="journal article" date="2019" name="Int. J. Syst. Evol. Microbiol.">
        <title>The Global Catalogue of Microorganisms (GCM) 10K type strain sequencing project: providing services to taxonomists for standard genome sequencing and annotation.</title>
        <authorList>
            <consortium name="The Broad Institute Genomics Platform"/>
            <consortium name="The Broad Institute Genome Sequencing Center for Infectious Disease"/>
            <person name="Wu L."/>
            <person name="Ma J."/>
        </authorList>
    </citation>
    <scope>NUCLEOTIDE SEQUENCE [LARGE SCALE GENOMIC DNA]</scope>
    <source>
        <strain evidence="4">NBRC 108730</strain>
    </source>
</reference>
<dbReference type="SUPFAM" id="SSF52540">
    <property type="entry name" value="P-loop containing nucleoside triphosphate hydrolases"/>
    <property type="match status" value="1"/>
</dbReference>
<evidence type="ECO:0000313" key="4">
    <source>
        <dbReference type="Proteomes" id="UP001157017"/>
    </source>
</evidence>
<dbReference type="InterPro" id="IPR007694">
    <property type="entry name" value="DNA_helicase_DnaB-like_C"/>
</dbReference>
<dbReference type="PANTHER" id="PTHR30153:SF2">
    <property type="entry name" value="REPLICATIVE DNA HELICASE"/>
    <property type="match status" value="1"/>
</dbReference>
<accession>A0ABQ6JI87</accession>
<feature type="compositionally biased region" description="Basic and acidic residues" evidence="1">
    <location>
        <begin position="85"/>
        <end position="104"/>
    </location>
</feature>
<evidence type="ECO:0000256" key="1">
    <source>
        <dbReference type="SAM" id="MobiDB-lite"/>
    </source>
</evidence>
<dbReference type="InterPro" id="IPR027417">
    <property type="entry name" value="P-loop_NTPase"/>
</dbReference>